<dbReference type="InterPro" id="IPR019183">
    <property type="entry name" value="NAA25_NatB_aux_su"/>
</dbReference>
<accession>S9UH20</accession>
<dbReference type="AlphaFoldDB" id="S9UH20"/>
<name>S9UH20_9TRYP</name>
<evidence type="ECO:0000313" key="3">
    <source>
        <dbReference type="Proteomes" id="UP000015354"/>
    </source>
</evidence>
<dbReference type="Gene3D" id="1.25.40.1040">
    <property type="match status" value="1"/>
</dbReference>
<dbReference type="PANTHER" id="PTHR22767">
    <property type="entry name" value="N-TERMINAL ACETYLTRANSFERASE-RELATED"/>
    <property type="match status" value="1"/>
</dbReference>
<sequence>MSEADRAATRVFDLIDGLKLGQAEGALETALAKYPTHPAVRAAEALFLLRQGRSARATEKAEQLARENIVDPQTINALVHVLQQCCCWASLAATYERIKHLQNEQQIMENLVQTYVRMGAYDKAQSTAMQLFRKHSDPKYQVWVVQACAGQVPLGSTDHLQLKLCTRMLDTAVLTAKGKQTPSTTRMYVDLLLQQEQPAAAVDFLCSPRGAFIGLLETRLESLARALRLAGRPRAASAAWRHLWCARPDNWTPFEQYVDALAAAAADPDTAAVALESERPEQRLTLDVTAAGTSLEAALELARALQADERAQRPSKLQRGPFLAELLLLQRLGDAAALEAAVLAYAQTFFRKPCAFLDISTFLTPASAAAVYEWSQPPQRQQQQEGEAEAAQLDVHTARILGLRAYVSQWGCTADTAPAEAAMQELLAQCRTLYEEARPLSAELAWSEEGHGDGYLCVGLNIALRGYVASGRQLHWVARGLELMHDVDRRMSNSAWLLFSVCFAQLLRLGDLQAHRQLAFKDVQHDTMTHLGYWPLWSALALSDIAAWEETRAMYVARHARDCSLLRAKIFNFLSWPAMQDVLRFDHTQTNSFVRWCGVPHQLLAKLPECQTQKNVFELFDTYRDGLWESWEALTDGRELLDNTDWLVAKSLVLGDIHGPQVQELTEALVALPPFTQRHAAAVQLLQSLLLLHDVATLEQQRQRPPAKSCGGASKAARKKAAAATAEPAPAGPPLYCVQIVAQRGALEVLPVLAPLVAALLPYLQSGGATAVPHSAAWSAVLEPLVDPSQTHAAAWESALYPEVYIAAALLQVADVRRLPVQGWASDLVRVLEAASQRYAAGSWCTTPVEVEGAFGAALKSEKERRVSGMLSELLVGVSASTRRK</sequence>
<dbReference type="EMBL" id="ATMH01005237">
    <property type="protein sequence ID" value="EPY28228.1"/>
    <property type="molecule type" value="Genomic_DNA"/>
</dbReference>
<evidence type="ECO:0000313" key="2">
    <source>
        <dbReference type="EMBL" id="EPY28228.1"/>
    </source>
</evidence>
<comment type="similarity">
    <text evidence="1">Belongs to the MDM20/NAA25 family.</text>
</comment>
<proteinExistence type="inferred from homology"/>
<dbReference type="GO" id="GO:0031416">
    <property type="term" value="C:NatB complex"/>
    <property type="evidence" value="ECO:0007669"/>
    <property type="project" value="TreeGrafter"/>
</dbReference>
<dbReference type="OrthoDB" id="1874341at2759"/>
<dbReference type="Pfam" id="PF09797">
    <property type="entry name" value="NatB_MDM20"/>
    <property type="match status" value="1"/>
</dbReference>
<evidence type="ECO:0000256" key="1">
    <source>
        <dbReference type="ARBA" id="ARBA00006298"/>
    </source>
</evidence>
<keyword evidence="3" id="KW-1185">Reference proteome</keyword>
<reference evidence="2 3" key="1">
    <citation type="journal article" date="2013" name="PLoS ONE">
        <title>Predicting the Proteins of Angomonas deanei, Strigomonas culicis and Their Respective Endosymbionts Reveals New Aspects of the Trypanosomatidae Family.</title>
        <authorList>
            <person name="Motta M.C."/>
            <person name="Martins A.C."/>
            <person name="de Souza S.S."/>
            <person name="Catta-Preta C.M."/>
            <person name="Silva R."/>
            <person name="Klein C.C."/>
            <person name="de Almeida L.G."/>
            <person name="de Lima Cunha O."/>
            <person name="Ciapina L.P."/>
            <person name="Brocchi M."/>
            <person name="Colabardini A.C."/>
            <person name="de Araujo Lima B."/>
            <person name="Machado C.R."/>
            <person name="de Almeida Soares C.M."/>
            <person name="Probst C.M."/>
            <person name="de Menezes C.B."/>
            <person name="Thompson C.E."/>
            <person name="Bartholomeu D.C."/>
            <person name="Gradia D.F."/>
            <person name="Pavoni D.P."/>
            <person name="Grisard E.C."/>
            <person name="Fantinatti-Garboggini F."/>
            <person name="Marchini F.K."/>
            <person name="Rodrigues-Luiz G.F."/>
            <person name="Wagner G."/>
            <person name="Goldman G.H."/>
            <person name="Fietto J.L."/>
            <person name="Elias M.C."/>
            <person name="Goldman M.H."/>
            <person name="Sagot M.F."/>
            <person name="Pereira M."/>
            <person name="Stoco P.H."/>
            <person name="de Mendonca-Neto R.P."/>
            <person name="Teixeira S.M."/>
            <person name="Maciel T.E."/>
            <person name="de Oliveira Mendes T.A."/>
            <person name="Urmenyi T.P."/>
            <person name="de Souza W."/>
            <person name="Schenkman S."/>
            <person name="de Vasconcelos A.T."/>
        </authorList>
    </citation>
    <scope>NUCLEOTIDE SEQUENCE [LARGE SCALE GENOMIC DNA]</scope>
</reference>
<organism evidence="2 3">
    <name type="scientific">Strigomonas culicis</name>
    <dbReference type="NCBI Taxonomy" id="28005"/>
    <lineage>
        <taxon>Eukaryota</taxon>
        <taxon>Discoba</taxon>
        <taxon>Euglenozoa</taxon>
        <taxon>Kinetoplastea</taxon>
        <taxon>Metakinetoplastina</taxon>
        <taxon>Trypanosomatida</taxon>
        <taxon>Trypanosomatidae</taxon>
        <taxon>Strigomonadinae</taxon>
        <taxon>Strigomonas</taxon>
    </lineage>
</organism>
<dbReference type="PANTHER" id="PTHR22767:SF3">
    <property type="entry name" value="N-ALPHA-ACETYLTRANSFERASE 25, NATB AUXILIARY SUBUNIT"/>
    <property type="match status" value="1"/>
</dbReference>
<gene>
    <name evidence="2" type="ORF">STCU_05237</name>
</gene>
<comment type="caution">
    <text evidence="2">The sequence shown here is derived from an EMBL/GenBank/DDBJ whole genome shotgun (WGS) entry which is preliminary data.</text>
</comment>
<dbReference type="Proteomes" id="UP000015354">
    <property type="component" value="Unassembled WGS sequence"/>
</dbReference>
<protein>
    <submittedName>
        <fullName evidence="2">Uncharacterized protein</fullName>
    </submittedName>
</protein>